<dbReference type="GO" id="GO:0004057">
    <property type="term" value="F:arginyl-tRNA--protein transferase activity"/>
    <property type="evidence" value="ECO:0007669"/>
    <property type="project" value="InterPro"/>
</dbReference>
<organism evidence="2 3">
    <name type="scientific">Thermoflexibacter ruber</name>
    <dbReference type="NCBI Taxonomy" id="1003"/>
    <lineage>
        <taxon>Bacteria</taxon>
        <taxon>Pseudomonadati</taxon>
        <taxon>Bacteroidota</taxon>
        <taxon>Cytophagia</taxon>
        <taxon>Cytophagales</taxon>
        <taxon>Thermoflexibacteraceae</taxon>
        <taxon>Thermoflexibacter</taxon>
    </lineage>
</organism>
<accession>A0A1I2J762</accession>
<feature type="domain" description="N-end rule aminoacyl transferase C-terminal" evidence="1">
    <location>
        <begin position="87"/>
        <end position="205"/>
    </location>
</feature>
<evidence type="ECO:0000259" key="1">
    <source>
        <dbReference type="Pfam" id="PF04377"/>
    </source>
</evidence>
<dbReference type="AlphaFoldDB" id="A0A1I2J762"/>
<dbReference type="InterPro" id="IPR007472">
    <property type="entry name" value="N-end_Aminoacyl_Trfase_C"/>
</dbReference>
<evidence type="ECO:0000313" key="3">
    <source>
        <dbReference type="Proteomes" id="UP000199513"/>
    </source>
</evidence>
<dbReference type="Pfam" id="PF04377">
    <property type="entry name" value="ATE_C"/>
    <property type="match status" value="1"/>
</dbReference>
<gene>
    <name evidence="2" type="ORF">SAMN04488541_104125</name>
</gene>
<dbReference type="STRING" id="1003.SAMN04488541_104125"/>
<keyword evidence="2" id="KW-0808">Transferase</keyword>
<name>A0A1I2J762_9BACT</name>
<dbReference type="Proteomes" id="UP000199513">
    <property type="component" value="Unassembled WGS sequence"/>
</dbReference>
<dbReference type="InterPro" id="IPR016181">
    <property type="entry name" value="Acyl_CoA_acyltransferase"/>
</dbReference>
<dbReference type="RefSeq" id="WP_091548939.1">
    <property type="nucleotide sequence ID" value="NZ_FONY01000041.1"/>
</dbReference>
<sequence length="359" mass="42216">MLVEVYQPKSLSPSRLDKLLAGGWFRTSSSISRLQYLCIDGTVGSVINIRAKLSDYQFSKSFRKLLAKNKKKFTHIIRKASIDEVKEMLYQKQKSRFEIFVMENLHVFLYDYLDARDCVFDTYEIAVYDGDRLVAVSFFDLGFQSIASILGLHDQDYQKYSLGTYTMLLEIEYAKAKGFTCYYPGYVVLSNKGYTFDYKLRLANLEYRDILGEWKPISEVESEYWIHQVLEEKKQAIETLFEKYNIDCQEVLYPYFAIAHFITHYQCVSTAIYFLISERHHQQLILEYLIEEATYRVGYVSPINDIFIEMMVENVKLSDKFITTSHYYKRPLKYEEIVLETISLPQAIAKILELKVFEG</sequence>
<dbReference type="OrthoDB" id="9782022at2"/>
<proteinExistence type="predicted"/>
<dbReference type="SUPFAM" id="SSF55729">
    <property type="entry name" value="Acyl-CoA N-acyltransferases (Nat)"/>
    <property type="match status" value="1"/>
</dbReference>
<dbReference type="EMBL" id="FONY01000041">
    <property type="protein sequence ID" value="SFF49047.1"/>
    <property type="molecule type" value="Genomic_DNA"/>
</dbReference>
<reference evidence="2 3" key="1">
    <citation type="submission" date="2016-10" db="EMBL/GenBank/DDBJ databases">
        <authorList>
            <person name="de Groot N.N."/>
        </authorList>
    </citation>
    <scope>NUCLEOTIDE SEQUENCE [LARGE SCALE GENOMIC DNA]</scope>
    <source>
        <strain>GEY</strain>
        <strain evidence="3">DSM 9560</strain>
    </source>
</reference>
<keyword evidence="3" id="KW-1185">Reference proteome</keyword>
<protein>
    <submittedName>
        <fullName evidence="2">Arginine-tRNA-protein transferase</fullName>
    </submittedName>
</protein>
<evidence type="ECO:0000313" key="2">
    <source>
        <dbReference type="EMBL" id="SFF49047.1"/>
    </source>
</evidence>